<evidence type="ECO:0000313" key="1">
    <source>
        <dbReference type="EMBL" id="CAA9889449.1"/>
    </source>
</evidence>
<dbReference type="AlphaFoldDB" id="A0A8S0WGY5"/>
<evidence type="ECO:0000313" key="2">
    <source>
        <dbReference type="Proteomes" id="UP000494216"/>
    </source>
</evidence>
<dbReference type="Proteomes" id="UP000494216">
    <property type="component" value="Unassembled WGS sequence"/>
</dbReference>
<gene>
    <name evidence="1" type="ORF">METHB2_1010004</name>
</gene>
<reference evidence="1 2" key="1">
    <citation type="submission" date="2020-02" db="EMBL/GenBank/DDBJ databases">
        <authorList>
            <person name="Hogendoorn C."/>
        </authorList>
    </citation>
    <scope>NUCLEOTIDE SEQUENCE [LARGE SCALE GENOMIC DNA]</scope>
    <source>
        <strain evidence="1">METHB21</strain>
    </source>
</reference>
<dbReference type="RefSeq" id="WP_174624467.1">
    <property type="nucleotide sequence ID" value="NZ_CADCXN010000004.1"/>
</dbReference>
<keyword evidence="2" id="KW-1185">Reference proteome</keyword>
<dbReference type="EMBL" id="CADCXN010000004">
    <property type="protein sequence ID" value="CAA9889449.1"/>
    <property type="molecule type" value="Genomic_DNA"/>
</dbReference>
<proteinExistence type="predicted"/>
<accession>A0A8S0WGY5</accession>
<name>A0A8S0WGY5_9GAMM</name>
<comment type="caution">
    <text evidence="1">The sequence shown here is derived from an EMBL/GenBank/DDBJ whole genome shotgun (WGS) entry which is preliminary data.</text>
</comment>
<organism evidence="1 2">
    <name type="scientific">Candidatus Methylobacter favarea</name>
    <dbReference type="NCBI Taxonomy" id="2707345"/>
    <lineage>
        <taxon>Bacteria</taxon>
        <taxon>Pseudomonadati</taxon>
        <taxon>Pseudomonadota</taxon>
        <taxon>Gammaproteobacteria</taxon>
        <taxon>Methylococcales</taxon>
        <taxon>Methylococcaceae</taxon>
        <taxon>Methylobacter</taxon>
    </lineage>
</organism>
<sequence>MQLAIELPDELGQELLKHADVQEFVKRALEKELSAEKKINQTEQELFALMAKIPGSVSLVDELIQDRRLEAKKEQQDNK</sequence>
<protein>
    <submittedName>
        <fullName evidence="1">Uncharacterized protein</fullName>
    </submittedName>
</protein>